<organism evidence="1 2">
    <name type="scientific">Pisolithus microcarpus 441</name>
    <dbReference type="NCBI Taxonomy" id="765257"/>
    <lineage>
        <taxon>Eukaryota</taxon>
        <taxon>Fungi</taxon>
        <taxon>Dikarya</taxon>
        <taxon>Basidiomycota</taxon>
        <taxon>Agaricomycotina</taxon>
        <taxon>Agaricomycetes</taxon>
        <taxon>Agaricomycetidae</taxon>
        <taxon>Boletales</taxon>
        <taxon>Sclerodermatineae</taxon>
        <taxon>Pisolithaceae</taxon>
        <taxon>Pisolithus</taxon>
    </lineage>
</organism>
<reference evidence="2" key="2">
    <citation type="submission" date="2015-01" db="EMBL/GenBank/DDBJ databases">
        <title>Evolutionary Origins and Diversification of the Mycorrhizal Mutualists.</title>
        <authorList>
            <consortium name="DOE Joint Genome Institute"/>
            <consortium name="Mycorrhizal Genomics Consortium"/>
            <person name="Kohler A."/>
            <person name="Kuo A."/>
            <person name="Nagy L.G."/>
            <person name="Floudas D."/>
            <person name="Copeland A."/>
            <person name="Barry K.W."/>
            <person name="Cichocki N."/>
            <person name="Veneault-Fourrey C."/>
            <person name="LaButti K."/>
            <person name="Lindquist E.A."/>
            <person name="Lipzen A."/>
            <person name="Lundell T."/>
            <person name="Morin E."/>
            <person name="Murat C."/>
            <person name="Riley R."/>
            <person name="Ohm R."/>
            <person name="Sun H."/>
            <person name="Tunlid A."/>
            <person name="Henrissat B."/>
            <person name="Grigoriev I.V."/>
            <person name="Hibbett D.S."/>
            <person name="Martin F."/>
        </authorList>
    </citation>
    <scope>NUCLEOTIDE SEQUENCE [LARGE SCALE GENOMIC DNA]</scope>
    <source>
        <strain evidence="2">441</strain>
    </source>
</reference>
<dbReference type="Proteomes" id="UP000054018">
    <property type="component" value="Unassembled WGS sequence"/>
</dbReference>
<accession>A0A0C9ZTQ1</accession>
<gene>
    <name evidence="1" type="ORF">PISMIDRAFT_676926</name>
</gene>
<evidence type="ECO:0000313" key="2">
    <source>
        <dbReference type="Proteomes" id="UP000054018"/>
    </source>
</evidence>
<dbReference type="HOGENOM" id="CLU_2832133_0_0_1"/>
<name>A0A0C9ZTQ1_9AGAM</name>
<dbReference type="EMBL" id="KN833706">
    <property type="protein sequence ID" value="KIK25642.1"/>
    <property type="molecule type" value="Genomic_DNA"/>
</dbReference>
<dbReference type="AlphaFoldDB" id="A0A0C9ZTQ1"/>
<protein>
    <submittedName>
        <fullName evidence="1">Uncharacterized protein</fullName>
    </submittedName>
</protein>
<reference evidence="1 2" key="1">
    <citation type="submission" date="2014-04" db="EMBL/GenBank/DDBJ databases">
        <authorList>
            <consortium name="DOE Joint Genome Institute"/>
            <person name="Kuo A."/>
            <person name="Kohler A."/>
            <person name="Costa M.D."/>
            <person name="Nagy L.G."/>
            <person name="Floudas D."/>
            <person name="Copeland A."/>
            <person name="Barry K.W."/>
            <person name="Cichocki N."/>
            <person name="Veneault-Fourrey C."/>
            <person name="LaButti K."/>
            <person name="Lindquist E.A."/>
            <person name="Lipzen A."/>
            <person name="Lundell T."/>
            <person name="Morin E."/>
            <person name="Murat C."/>
            <person name="Sun H."/>
            <person name="Tunlid A."/>
            <person name="Henrissat B."/>
            <person name="Grigoriev I.V."/>
            <person name="Hibbett D.S."/>
            <person name="Martin F."/>
            <person name="Nordberg H.P."/>
            <person name="Cantor M.N."/>
            <person name="Hua S.X."/>
        </authorList>
    </citation>
    <scope>NUCLEOTIDE SEQUENCE [LARGE SCALE GENOMIC DNA]</scope>
    <source>
        <strain evidence="1 2">441</strain>
    </source>
</reference>
<keyword evidence="2" id="KW-1185">Reference proteome</keyword>
<proteinExistence type="predicted"/>
<evidence type="ECO:0000313" key="1">
    <source>
        <dbReference type="EMBL" id="KIK25642.1"/>
    </source>
</evidence>
<sequence>MSVLAAKTVVHASTALFSESFRTLHGSHRKVDQAMASLVCDILTPHLFIVENAGMTQDLAPHLYFD</sequence>